<dbReference type="InterPro" id="IPR011004">
    <property type="entry name" value="Trimer_LpxA-like_sf"/>
</dbReference>
<name>A0ABU3Q1E3_9ACTN</name>
<reference evidence="1 2" key="1">
    <citation type="submission" date="2023-08" db="EMBL/GenBank/DDBJ databases">
        <title>Nocardioides seae sp. nov., a bacterium isolated from a soil.</title>
        <authorList>
            <person name="Wang X."/>
        </authorList>
    </citation>
    <scope>NUCLEOTIDE SEQUENCE [LARGE SCALE GENOMIC DNA]</scope>
    <source>
        <strain evidence="1 2">YZH12</strain>
    </source>
</reference>
<sequence length="176" mass="18369">MSLFEFEGVRPTVHPEAWVAPTATLVGDVRLGPRVSVWYGAVLRADVGPIVIEEGSNVQDNSVLHVRTGSHLHIGAHSTVAHGCVVHGREIGTRSLVGNGSVLLDESVIGSGVLVAAGALVTPGTVVPDGMLVKGSPAKVTGAVEPGSTPALILEHNATVYIDLMERHRRSTRPVD</sequence>
<dbReference type="InterPro" id="IPR047324">
    <property type="entry name" value="LbH_gamma_CA-like"/>
</dbReference>
<dbReference type="CDD" id="cd04645">
    <property type="entry name" value="LbH_gamma_CA_like"/>
    <property type="match status" value="1"/>
</dbReference>
<evidence type="ECO:0000313" key="2">
    <source>
        <dbReference type="Proteomes" id="UP001268542"/>
    </source>
</evidence>
<dbReference type="Gene3D" id="2.160.10.10">
    <property type="entry name" value="Hexapeptide repeat proteins"/>
    <property type="match status" value="1"/>
</dbReference>
<comment type="caution">
    <text evidence="1">The sequence shown here is derived from an EMBL/GenBank/DDBJ whole genome shotgun (WGS) entry which is preliminary data.</text>
</comment>
<dbReference type="Proteomes" id="UP001268542">
    <property type="component" value="Unassembled WGS sequence"/>
</dbReference>
<accession>A0ABU3Q1E3</accession>
<dbReference type="PANTHER" id="PTHR13061:SF29">
    <property type="entry name" value="GAMMA CARBONIC ANHYDRASE-LIKE 1, MITOCHONDRIAL-RELATED"/>
    <property type="match status" value="1"/>
</dbReference>
<dbReference type="PANTHER" id="PTHR13061">
    <property type="entry name" value="DYNACTIN SUBUNIT P25"/>
    <property type="match status" value="1"/>
</dbReference>
<dbReference type="InterPro" id="IPR050484">
    <property type="entry name" value="Transf_Hexapept/Carb_Anhydrase"/>
</dbReference>
<keyword evidence="2" id="KW-1185">Reference proteome</keyword>
<gene>
    <name evidence="1" type="ORF">RDV89_19705</name>
</gene>
<dbReference type="SUPFAM" id="SSF51161">
    <property type="entry name" value="Trimeric LpxA-like enzymes"/>
    <property type="match status" value="1"/>
</dbReference>
<protein>
    <submittedName>
        <fullName evidence="1">Gamma carbonic anhydrase family protein</fullName>
    </submittedName>
</protein>
<dbReference type="RefSeq" id="WP_315735942.1">
    <property type="nucleotide sequence ID" value="NZ_JAVYII010000011.1"/>
</dbReference>
<organism evidence="1 2">
    <name type="scientific">Nocardioides imazamoxiresistens</name>
    <dbReference type="NCBI Taxonomy" id="3231893"/>
    <lineage>
        <taxon>Bacteria</taxon>
        <taxon>Bacillati</taxon>
        <taxon>Actinomycetota</taxon>
        <taxon>Actinomycetes</taxon>
        <taxon>Propionibacteriales</taxon>
        <taxon>Nocardioidaceae</taxon>
        <taxon>Nocardioides</taxon>
    </lineage>
</organism>
<dbReference type="EMBL" id="JAVYII010000011">
    <property type="protein sequence ID" value="MDT9595323.1"/>
    <property type="molecule type" value="Genomic_DNA"/>
</dbReference>
<proteinExistence type="predicted"/>
<evidence type="ECO:0000313" key="1">
    <source>
        <dbReference type="EMBL" id="MDT9595323.1"/>
    </source>
</evidence>